<name>A0A2P6NM34_9EUKA</name>
<dbReference type="AlphaFoldDB" id="A0A2P6NM34"/>
<comment type="caution">
    <text evidence="1">The sequence shown here is derived from an EMBL/GenBank/DDBJ whole genome shotgun (WGS) entry which is preliminary data.</text>
</comment>
<gene>
    <name evidence="1" type="ORF">PROFUN_07322</name>
</gene>
<sequence>MSRLSWVSALSYIACEEQSKTTWKQYLLFSFDVFFFPWSHALSFVLERLTPVEQYRAVSSEKQSLKE</sequence>
<dbReference type="Proteomes" id="UP000241769">
    <property type="component" value="Unassembled WGS sequence"/>
</dbReference>
<protein>
    <submittedName>
        <fullName evidence="1">Uncharacterized protein</fullName>
    </submittedName>
</protein>
<dbReference type="EMBL" id="MDYQ01000052">
    <property type="protein sequence ID" value="PRP85034.1"/>
    <property type="molecule type" value="Genomic_DNA"/>
</dbReference>
<evidence type="ECO:0000313" key="2">
    <source>
        <dbReference type="Proteomes" id="UP000241769"/>
    </source>
</evidence>
<organism evidence="1 2">
    <name type="scientific">Planoprotostelium fungivorum</name>
    <dbReference type="NCBI Taxonomy" id="1890364"/>
    <lineage>
        <taxon>Eukaryota</taxon>
        <taxon>Amoebozoa</taxon>
        <taxon>Evosea</taxon>
        <taxon>Variosea</taxon>
        <taxon>Cavosteliida</taxon>
        <taxon>Cavosteliaceae</taxon>
        <taxon>Planoprotostelium</taxon>
    </lineage>
</organism>
<reference evidence="1 2" key="1">
    <citation type="journal article" date="2018" name="Genome Biol. Evol.">
        <title>Multiple Roots of Fruiting Body Formation in Amoebozoa.</title>
        <authorList>
            <person name="Hillmann F."/>
            <person name="Forbes G."/>
            <person name="Novohradska S."/>
            <person name="Ferling I."/>
            <person name="Riege K."/>
            <person name="Groth M."/>
            <person name="Westermann M."/>
            <person name="Marz M."/>
            <person name="Spaller T."/>
            <person name="Winckler T."/>
            <person name="Schaap P."/>
            <person name="Glockner G."/>
        </authorList>
    </citation>
    <scope>NUCLEOTIDE SEQUENCE [LARGE SCALE GENOMIC DNA]</scope>
    <source>
        <strain evidence="1 2">Jena</strain>
    </source>
</reference>
<accession>A0A2P6NM34</accession>
<proteinExistence type="predicted"/>
<dbReference type="InParanoid" id="A0A2P6NM34"/>
<keyword evidence="2" id="KW-1185">Reference proteome</keyword>
<evidence type="ECO:0000313" key="1">
    <source>
        <dbReference type="EMBL" id="PRP85034.1"/>
    </source>
</evidence>